<dbReference type="GO" id="GO:0003677">
    <property type="term" value="F:DNA binding"/>
    <property type="evidence" value="ECO:0007669"/>
    <property type="project" value="UniProtKB-UniRule"/>
</dbReference>
<dbReference type="EMBL" id="FNPV01000004">
    <property type="protein sequence ID" value="SDY80519.1"/>
    <property type="molecule type" value="Genomic_DNA"/>
</dbReference>
<reference evidence="4 5" key="1">
    <citation type="submission" date="2016-10" db="EMBL/GenBank/DDBJ databases">
        <authorList>
            <person name="de Groot N.N."/>
        </authorList>
    </citation>
    <scope>NUCLEOTIDE SEQUENCE [LARGE SCALE GENOMIC DNA]</scope>
    <source>
        <strain evidence="4 5">APO</strain>
    </source>
</reference>
<dbReference type="STRING" id="159292.SAMN05192546_104293"/>
<dbReference type="InterPro" id="IPR009057">
    <property type="entry name" value="Homeodomain-like_sf"/>
</dbReference>
<dbReference type="Pfam" id="PF17934">
    <property type="entry name" value="TetR_C_26"/>
    <property type="match status" value="1"/>
</dbReference>
<name>A0A1H3MX18_9FIRM</name>
<evidence type="ECO:0000256" key="1">
    <source>
        <dbReference type="ARBA" id="ARBA00023125"/>
    </source>
</evidence>
<feature type="DNA-binding region" description="H-T-H motif" evidence="2">
    <location>
        <begin position="59"/>
        <end position="78"/>
    </location>
</feature>
<organism evidence="4 5">
    <name type="scientific">Tindallia californiensis</name>
    <dbReference type="NCBI Taxonomy" id="159292"/>
    <lineage>
        <taxon>Bacteria</taxon>
        <taxon>Bacillati</taxon>
        <taxon>Bacillota</taxon>
        <taxon>Clostridia</taxon>
        <taxon>Peptostreptococcales</taxon>
        <taxon>Tindalliaceae</taxon>
        <taxon>Tindallia</taxon>
    </lineage>
</organism>
<dbReference type="InterPro" id="IPR041603">
    <property type="entry name" value="YvdT_C"/>
</dbReference>
<dbReference type="SUPFAM" id="SSF46689">
    <property type="entry name" value="Homeodomain-like"/>
    <property type="match status" value="1"/>
</dbReference>
<dbReference type="PANTHER" id="PTHR43479:SF8">
    <property type="entry name" value="TRANSCRIPTIONAL REGULATOR, TETR FAMILY"/>
    <property type="match status" value="1"/>
</dbReference>
<dbReference type="InterPro" id="IPR050624">
    <property type="entry name" value="HTH-type_Tx_Regulator"/>
</dbReference>
<keyword evidence="1 2" id="KW-0238">DNA-binding</keyword>
<evidence type="ECO:0000256" key="2">
    <source>
        <dbReference type="PROSITE-ProRule" id="PRU00335"/>
    </source>
</evidence>
<dbReference type="PRINTS" id="PR00455">
    <property type="entry name" value="HTHTETR"/>
</dbReference>
<dbReference type="PROSITE" id="PS50977">
    <property type="entry name" value="HTH_TETR_2"/>
    <property type="match status" value="1"/>
</dbReference>
<feature type="domain" description="HTH tetR-type" evidence="3">
    <location>
        <begin position="36"/>
        <end position="96"/>
    </location>
</feature>
<dbReference type="InterPro" id="IPR036271">
    <property type="entry name" value="Tet_transcr_reg_TetR-rel_C_sf"/>
</dbReference>
<evidence type="ECO:0000313" key="5">
    <source>
        <dbReference type="Proteomes" id="UP000199230"/>
    </source>
</evidence>
<protein>
    <submittedName>
        <fullName evidence="4">DNA-binding transcriptional regulator, AcrR family</fullName>
    </submittedName>
</protein>
<dbReference type="Pfam" id="PF00440">
    <property type="entry name" value="TetR_N"/>
    <property type="match status" value="1"/>
</dbReference>
<dbReference type="PANTHER" id="PTHR43479">
    <property type="entry name" value="ACREF/ENVCD OPERON REPRESSOR-RELATED"/>
    <property type="match status" value="1"/>
</dbReference>
<dbReference type="SUPFAM" id="SSF48498">
    <property type="entry name" value="Tetracyclin repressor-like, C-terminal domain"/>
    <property type="match status" value="1"/>
</dbReference>
<dbReference type="Gene3D" id="1.10.357.10">
    <property type="entry name" value="Tetracycline Repressor, domain 2"/>
    <property type="match status" value="1"/>
</dbReference>
<proteinExistence type="predicted"/>
<accession>A0A1H3MX18</accession>
<evidence type="ECO:0000313" key="4">
    <source>
        <dbReference type="EMBL" id="SDY80519.1"/>
    </source>
</evidence>
<dbReference type="InterPro" id="IPR001647">
    <property type="entry name" value="HTH_TetR"/>
</dbReference>
<evidence type="ECO:0000259" key="3">
    <source>
        <dbReference type="PROSITE" id="PS50977"/>
    </source>
</evidence>
<keyword evidence="5" id="KW-1185">Reference proteome</keyword>
<dbReference type="Proteomes" id="UP000199230">
    <property type="component" value="Unassembled WGS sequence"/>
</dbReference>
<gene>
    <name evidence="4" type="ORF">SAMN05192546_104293</name>
</gene>
<dbReference type="AlphaFoldDB" id="A0A1H3MX18"/>
<sequence length="224" mass="26310">MIGKLRLLRKKTYAIIMTESQSWEGWSIIEEREVINSKKNRIREAAIKVLSLKGLEKTKVSDVVKEAGVAQGTFYLYYDSKNALVPDIAEKMLLHMLKEMKGRISEEEPFRNQLQNIIEITFEITYLYRDVLGLCYSGMATTGFFQEWEQIYIPYYDWLEERIEKAQQRKDIRQDMQPSMIAKILVELMEGIAEQAYLFEGKKDKVVDYQKDLMNFSITALKCE</sequence>
<dbReference type="OrthoDB" id="6430772at2"/>
<dbReference type="RefSeq" id="WP_093312895.1">
    <property type="nucleotide sequence ID" value="NZ_FNPV01000004.1"/>
</dbReference>